<reference evidence="2" key="1">
    <citation type="submission" date="2019-12" db="EMBL/GenBank/DDBJ databases">
        <authorList>
            <person name="Wang K."/>
            <person name="Tamayo M.G."/>
            <person name="Penner T.V."/>
            <person name="Cook B.W.M."/>
            <person name="Court D.A."/>
            <person name="Theriault S.S."/>
        </authorList>
    </citation>
    <scope>NUCLEOTIDE SEQUENCE [LARGE SCALE GENOMIC DNA]</scope>
</reference>
<keyword evidence="2" id="KW-1185">Reference proteome</keyword>
<dbReference type="Proteomes" id="UP000465071">
    <property type="component" value="Segment"/>
</dbReference>
<dbReference type="Pfam" id="PF08010">
    <property type="entry name" value="Phage_30_3"/>
    <property type="match status" value="1"/>
</dbReference>
<organism evidence="1 2">
    <name type="scientific">Enterobacter phage vB_EclM_CIP9</name>
    <dbReference type="NCBI Taxonomy" id="2696340"/>
    <lineage>
        <taxon>Viruses</taxon>
        <taxon>Duplodnaviria</taxon>
        <taxon>Heunggongvirae</taxon>
        <taxon>Uroviricota</taxon>
        <taxon>Caudoviricetes</taxon>
        <taxon>Pantevenvirales</taxon>
        <taxon>Straboviridae</taxon>
        <taxon>Tevenvirinae</taxon>
        <taxon>Kanagawavirus</taxon>
        <taxon>Kanagawavirus cipnine</taxon>
    </lineage>
</organism>
<evidence type="ECO:0000313" key="2">
    <source>
        <dbReference type="Proteomes" id="UP000465071"/>
    </source>
</evidence>
<dbReference type="SUPFAM" id="SSF143990">
    <property type="entry name" value="YbiA-like"/>
    <property type="match status" value="1"/>
</dbReference>
<proteinExistence type="predicted"/>
<name>A0A6B9Y112_9CAUD</name>
<gene>
    <name evidence="1" type="ORF">CPT_CIP9_257</name>
</gene>
<sequence length="154" mass="17440">MDIGSGSGYPSSALSNFAPHAFTIDGVECASMEGFLQSLKFSSVEMQEHVCTLVGKAAKFKGKKKNWWRTQTLYWKGVPMQRQSDAYTLLIERAYNQLGRNEGFKRALLATKNSTLTHSMGKSKKNETVLTEQEFCSNLYRVRENLKRNMLKGE</sequence>
<dbReference type="Gene3D" id="1.10.357.40">
    <property type="entry name" value="YbiA-like"/>
    <property type="match status" value="1"/>
</dbReference>
<dbReference type="EMBL" id="MN882610">
    <property type="protein sequence ID" value="QHS01793.1"/>
    <property type="molecule type" value="Genomic_DNA"/>
</dbReference>
<protein>
    <submittedName>
        <fullName evidence="1">Uncharacterized protein</fullName>
    </submittedName>
</protein>
<dbReference type="InterPro" id="IPR037238">
    <property type="entry name" value="YbiA-like_sf"/>
</dbReference>
<evidence type="ECO:0000313" key="1">
    <source>
        <dbReference type="EMBL" id="QHS01793.1"/>
    </source>
</evidence>
<accession>A0A6B9Y112</accession>
<dbReference type="InterPro" id="IPR012596">
    <property type="entry name" value="Phage_T4_Y12G"/>
</dbReference>